<gene>
    <name evidence="2" type="ordered locus">Sthe_3423</name>
</gene>
<feature type="transmembrane region" description="Helical" evidence="1">
    <location>
        <begin position="455"/>
        <end position="477"/>
    </location>
</feature>
<dbReference type="STRING" id="479434.Sthe_3423"/>
<evidence type="ECO:0000313" key="3">
    <source>
        <dbReference type="Proteomes" id="UP000002027"/>
    </source>
</evidence>
<keyword evidence="1" id="KW-0472">Membrane</keyword>
<evidence type="ECO:0000256" key="1">
    <source>
        <dbReference type="SAM" id="Phobius"/>
    </source>
</evidence>
<dbReference type="KEGG" id="sti:Sthe_3423"/>
<protein>
    <submittedName>
        <fullName evidence="2">Citrate transporter</fullName>
    </submittedName>
</protein>
<organism evidence="2 3">
    <name type="scientific">Sphaerobacter thermophilus (strain ATCC 49802 / DSM 20745 / KCCM 41009 / NCIMB 13125 / S 6022)</name>
    <dbReference type="NCBI Taxonomy" id="479434"/>
    <lineage>
        <taxon>Bacteria</taxon>
        <taxon>Pseudomonadati</taxon>
        <taxon>Thermomicrobiota</taxon>
        <taxon>Thermomicrobia</taxon>
        <taxon>Sphaerobacterales</taxon>
        <taxon>Sphaerobacterineae</taxon>
        <taxon>Sphaerobacteraceae</taxon>
        <taxon>Sphaerobacter</taxon>
    </lineage>
</organism>
<feature type="transmembrane region" description="Helical" evidence="1">
    <location>
        <begin position="278"/>
        <end position="294"/>
    </location>
</feature>
<dbReference type="eggNOG" id="COG1757">
    <property type="taxonomic scope" value="Bacteria"/>
</dbReference>
<feature type="transmembrane region" description="Helical" evidence="1">
    <location>
        <begin position="223"/>
        <end position="245"/>
    </location>
</feature>
<dbReference type="AlphaFoldDB" id="D1CAH9"/>
<sequence length="478" mass="50003">MEWKARLMTARELPASEPEKARGLTQTVGIVAFVIGIIAAIVINLAVEPPSVWGLVPIVLYAILALLGLDIVLATLGALIAAVIMTGTGPLALSGLFAQSLGSFIVTVGLIIILGGGLGQVTRETGVAEYLVRLITQTIGLRTRTRVQLGIMLTSTILVGALGTLAGANAILAPIVIPIAAAVGFTPAALAIMLHSGGAPGLFIGPFTPPVVTLTETAGVNYVPYLAAAGLPMAITTWVVGFFMARWIQRRTEGSQAYDEEALATAEQKSLGEQARRGTIAFVLTLAVMVAYGIRAEAGASFAILVMLVTSFTTGLAGGMSLEGILQAIYRGASGLVWLFLLFWLFNPLIELVGQMQAYEALLDAGEPILAEIGGYGFALVALLIGWLGVAGAAVAQVVLMNEVFGPTAEALGIPALAWVLVLLGASQIDWFGPFPNADMIGQMGLARSRDLRSMLYNGWAILAANLVLFVILLWILI</sequence>
<feature type="transmembrane region" description="Helical" evidence="1">
    <location>
        <begin position="412"/>
        <end position="435"/>
    </location>
</feature>
<feature type="transmembrane region" description="Helical" evidence="1">
    <location>
        <begin position="21"/>
        <end position="46"/>
    </location>
</feature>
<feature type="transmembrane region" description="Helical" evidence="1">
    <location>
        <begin position="328"/>
        <end position="346"/>
    </location>
</feature>
<proteinExistence type="predicted"/>
<feature type="transmembrane region" description="Helical" evidence="1">
    <location>
        <begin position="58"/>
        <end position="84"/>
    </location>
</feature>
<evidence type="ECO:0000313" key="2">
    <source>
        <dbReference type="EMBL" id="ACZ40822.1"/>
    </source>
</evidence>
<keyword evidence="1" id="KW-1133">Transmembrane helix</keyword>
<dbReference type="EMBL" id="CP001824">
    <property type="protein sequence ID" value="ACZ40822.1"/>
    <property type="molecule type" value="Genomic_DNA"/>
</dbReference>
<keyword evidence="3" id="KW-1185">Reference proteome</keyword>
<name>D1CAH9_SPHTD</name>
<feature type="transmembrane region" description="Helical" evidence="1">
    <location>
        <begin position="376"/>
        <end position="400"/>
    </location>
</feature>
<dbReference type="Proteomes" id="UP000002027">
    <property type="component" value="Chromosome 2"/>
</dbReference>
<dbReference type="HOGENOM" id="CLU_045224_0_0_0"/>
<keyword evidence="1" id="KW-0812">Transmembrane</keyword>
<reference evidence="3" key="1">
    <citation type="submission" date="2009-11" db="EMBL/GenBank/DDBJ databases">
        <title>The complete chromosome 2 of Sphaerobacter thermophilus DSM 20745.</title>
        <authorList>
            <person name="Lucas S."/>
            <person name="Copeland A."/>
            <person name="Lapidus A."/>
            <person name="Glavina del Rio T."/>
            <person name="Dalin E."/>
            <person name="Tice H."/>
            <person name="Bruce D."/>
            <person name="Goodwin L."/>
            <person name="Pitluck S."/>
            <person name="Kyrpides N."/>
            <person name="Mavromatis K."/>
            <person name="Ivanova N."/>
            <person name="Mikhailova N."/>
            <person name="LaButti K.M."/>
            <person name="Clum A."/>
            <person name="Sun H.I."/>
            <person name="Brettin T."/>
            <person name="Detter J.C."/>
            <person name="Han C."/>
            <person name="Larimer F."/>
            <person name="Land M."/>
            <person name="Hauser L."/>
            <person name="Markowitz V."/>
            <person name="Cheng J.F."/>
            <person name="Hugenholtz P."/>
            <person name="Woyke T."/>
            <person name="Wu D."/>
            <person name="Steenblock K."/>
            <person name="Schneider S."/>
            <person name="Pukall R."/>
            <person name="Goeker M."/>
            <person name="Klenk H.P."/>
            <person name="Eisen J.A."/>
        </authorList>
    </citation>
    <scope>NUCLEOTIDE SEQUENCE [LARGE SCALE GENOMIC DNA]</scope>
    <source>
        <strain evidence="3">ATCC 49802 / DSM 20745 / S 6022</strain>
    </source>
</reference>
<feature type="transmembrane region" description="Helical" evidence="1">
    <location>
        <begin position="179"/>
        <end position="203"/>
    </location>
</feature>
<feature type="transmembrane region" description="Helical" evidence="1">
    <location>
        <begin position="149"/>
        <end position="172"/>
    </location>
</feature>
<reference evidence="2 3" key="2">
    <citation type="journal article" date="2010" name="Stand. Genomic Sci.">
        <title>Complete genome sequence of Desulfohalobium retbaense type strain (HR(100)).</title>
        <authorList>
            <person name="Spring S."/>
            <person name="Nolan M."/>
            <person name="Lapidus A."/>
            <person name="Glavina Del Rio T."/>
            <person name="Copeland A."/>
            <person name="Tice H."/>
            <person name="Cheng J.F."/>
            <person name="Lucas S."/>
            <person name="Land M."/>
            <person name="Chen F."/>
            <person name="Bruce D."/>
            <person name="Goodwin L."/>
            <person name="Pitluck S."/>
            <person name="Ivanova N."/>
            <person name="Mavromatis K."/>
            <person name="Mikhailova N."/>
            <person name="Pati A."/>
            <person name="Chen A."/>
            <person name="Palaniappan K."/>
            <person name="Hauser L."/>
            <person name="Chang Y.J."/>
            <person name="Jeffries C.D."/>
            <person name="Munk C."/>
            <person name="Kiss H."/>
            <person name="Chain P."/>
            <person name="Han C."/>
            <person name="Brettin T."/>
            <person name="Detter J.C."/>
            <person name="Schuler E."/>
            <person name="Goker M."/>
            <person name="Rohde M."/>
            <person name="Bristow J."/>
            <person name="Eisen J.A."/>
            <person name="Markowitz V."/>
            <person name="Hugenholtz P."/>
            <person name="Kyrpides N.C."/>
            <person name="Klenk H.P."/>
        </authorList>
    </citation>
    <scope>NUCLEOTIDE SEQUENCE [LARGE SCALE GENOMIC DNA]</scope>
    <source>
        <strain evidence="3">ATCC 49802 / DSM 20745 / S 6022</strain>
    </source>
</reference>
<feature type="transmembrane region" description="Helical" evidence="1">
    <location>
        <begin position="96"/>
        <end position="118"/>
    </location>
</feature>
<accession>D1CAH9</accession>
<feature type="transmembrane region" description="Helical" evidence="1">
    <location>
        <begin position="300"/>
        <end position="321"/>
    </location>
</feature>
<dbReference type="InParanoid" id="D1CAH9"/>